<dbReference type="GO" id="GO:0004644">
    <property type="term" value="F:phosphoribosylglycinamide formyltransferase activity"/>
    <property type="evidence" value="ECO:0007669"/>
    <property type="project" value="UniProtKB-EC"/>
</dbReference>
<dbReference type="Pfam" id="PF00551">
    <property type="entry name" value="Formyl_trans_N"/>
    <property type="match status" value="1"/>
</dbReference>
<accession>A0A4E0R1J9</accession>
<dbReference type="EC" id="2.1.2.2" evidence="2"/>
<dbReference type="AlphaFoldDB" id="A0A4E0R1J9"/>
<dbReference type="PROSITE" id="PS00373">
    <property type="entry name" value="GART"/>
    <property type="match status" value="1"/>
</dbReference>
<protein>
    <recommendedName>
        <fullName evidence="2">phosphoribosylglycinamide formyltransferase 1</fullName>
        <ecNumber evidence="2">2.1.2.2</ecNumber>
    </recommendedName>
    <alternativeName>
        <fullName evidence="7">5'-phosphoribosylglycinamide transformylase</fullName>
    </alternativeName>
    <alternativeName>
        <fullName evidence="6">GAR transformylase</fullName>
    </alternativeName>
</protein>
<feature type="transmembrane region" description="Helical" evidence="9">
    <location>
        <begin position="53"/>
        <end position="72"/>
    </location>
</feature>
<comment type="caution">
    <text evidence="11">The sequence shown here is derived from an EMBL/GenBank/DDBJ whole genome shotgun (WGS) entry which is preliminary data.</text>
</comment>
<dbReference type="Gene3D" id="3.40.50.170">
    <property type="entry name" value="Formyl transferase, N-terminal domain"/>
    <property type="match status" value="1"/>
</dbReference>
<dbReference type="InterPro" id="IPR036477">
    <property type="entry name" value="Formyl_transf_N_sf"/>
</dbReference>
<dbReference type="GO" id="GO:0006189">
    <property type="term" value="P:'de novo' IMP biosynthetic process"/>
    <property type="evidence" value="ECO:0007669"/>
    <property type="project" value="TreeGrafter"/>
</dbReference>
<evidence type="ECO:0000256" key="7">
    <source>
        <dbReference type="ARBA" id="ARBA00041682"/>
    </source>
</evidence>
<evidence type="ECO:0000313" key="11">
    <source>
        <dbReference type="EMBL" id="TGO02912.1"/>
    </source>
</evidence>
<dbReference type="GO" id="GO:0005829">
    <property type="term" value="C:cytosol"/>
    <property type="evidence" value="ECO:0007669"/>
    <property type="project" value="TreeGrafter"/>
</dbReference>
<evidence type="ECO:0000256" key="3">
    <source>
        <dbReference type="ARBA" id="ARBA00022679"/>
    </source>
</evidence>
<evidence type="ECO:0000313" key="12">
    <source>
        <dbReference type="Proteomes" id="UP000030428"/>
    </source>
</evidence>
<comment type="similarity">
    <text evidence="5">Belongs to the GART family.</text>
</comment>
<name>A0A4E0R1J9_9GAMM</name>
<dbReference type="InterPro" id="IPR002376">
    <property type="entry name" value="Formyl_transf_N"/>
</dbReference>
<keyword evidence="3" id="KW-0808">Transferase</keyword>
<dbReference type="PANTHER" id="PTHR43369:SF2">
    <property type="entry name" value="PHOSPHORIBOSYLGLYCINAMIDE FORMYLTRANSFERASE"/>
    <property type="match status" value="1"/>
</dbReference>
<sequence length="259" mass="28902">MSVQPNRIVLLASDGASTRIVYHALKKEFSELQVILEKSVPRSKLIQRRISQLGIITVVGQLLFMSIVTPFLRWTDKKRIEEIKREYGLDDSEITESVVNVPSVNSYEARQALQQFNPELVVVNGTRIIGRQTLSCVKAGFINTHMGITPLFRGVHGGYWALVEGRSDLVGTTVHFVDEGIDTGNIIAQATFKVSPKDSFVTYPFLHIAVALPILINAMRGILTGTLEREGIFSNLPSKLRSHPTLWGYLGKRFLKGIK</sequence>
<keyword evidence="9" id="KW-0472">Membrane</keyword>
<dbReference type="EMBL" id="JSZA02000061">
    <property type="protein sequence ID" value="TGO02912.1"/>
    <property type="molecule type" value="Genomic_DNA"/>
</dbReference>
<evidence type="ECO:0000256" key="5">
    <source>
        <dbReference type="ARBA" id="ARBA00038440"/>
    </source>
</evidence>
<dbReference type="Proteomes" id="UP000030428">
    <property type="component" value="Unassembled WGS sequence"/>
</dbReference>
<keyword evidence="9" id="KW-1133">Transmembrane helix</keyword>
<keyword evidence="9" id="KW-0812">Transmembrane</keyword>
<gene>
    <name evidence="11" type="ORF">PN36_16445</name>
</gene>
<reference evidence="11 12" key="1">
    <citation type="journal article" date="2016" name="Front. Microbiol.">
        <title>Single-Cell (Meta-)Genomics of a Dimorphic Candidatus Thiomargarita nelsonii Reveals Genomic Plasticity.</title>
        <authorList>
            <person name="Flood B.E."/>
            <person name="Fliss P."/>
            <person name="Jones D.S."/>
            <person name="Dick G.J."/>
            <person name="Jain S."/>
            <person name="Kaster A.K."/>
            <person name="Winkel M."/>
            <person name="Mussmann M."/>
            <person name="Bailey J."/>
        </authorList>
    </citation>
    <scope>NUCLEOTIDE SEQUENCE [LARGE SCALE GENOMIC DNA]</scope>
    <source>
        <strain evidence="11">Hydrate Ridge</strain>
    </source>
</reference>
<keyword evidence="4" id="KW-0658">Purine biosynthesis</keyword>
<comment type="catalytic activity">
    <reaction evidence="8">
        <text>N(1)-(5-phospho-beta-D-ribosyl)glycinamide + (6R)-10-formyltetrahydrofolate = N(2)-formyl-N(1)-(5-phospho-beta-D-ribosyl)glycinamide + (6S)-5,6,7,8-tetrahydrofolate + H(+)</text>
        <dbReference type="Rhea" id="RHEA:15053"/>
        <dbReference type="ChEBI" id="CHEBI:15378"/>
        <dbReference type="ChEBI" id="CHEBI:57453"/>
        <dbReference type="ChEBI" id="CHEBI:143788"/>
        <dbReference type="ChEBI" id="CHEBI:147286"/>
        <dbReference type="ChEBI" id="CHEBI:195366"/>
        <dbReference type="EC" id="2.1.2.2"/>
    </reaction>
</comment>
<dbReference type="InterPro" id="IPR001555">
    <property type="entry name" value="GART_AS"/>
</dbReference>
<comment type="pathway">
    <text evidence="1">Purine metabolism; IMP biosynthesis via de novo pathway; N(2)-formyl-N(1)-(5-phospho-D-ribosyl)glycinamide from N(1)-(5-phospho-D-ribosyl)glycinamide (10-formyl THF route): step 1/1.</text>
</comment>
<evidence type="ECO:0000256" key="6">
    <source>
        <dbReference type="ARBA" id="ARBA00041324"/>
    </source>
</evidence>
<evidence type="ECO:0000256" key="8">
    <source>
        <dbReference type="ARBA" id="ARBA00047664"/>
    </source>
</evidence>
<organism evidence="11 12">
    <name type="scientific">Candidatus Thiomargarita nelsonii</name>
    <dbReference type="NCBI Taxonomy" id="1003181"/>
    <lineage>
        <taxon>Bacteria</taxon>
        <taxon>Pseudomonadati</taxon>
        <taxon>Pseudomonadota</taxon>
        <taxon>Gammaproteobacteria</taxon>
        <taxon>Thiotrichales</taxon>
        <taxon>Thiotrichaceae</taxon>
        <taxon>Thiomargarita</taxon>
    </lineage>
</organism>
<evidence type="ECO:0000256" key="4">
    <source>
        <dbReference type="ARBA" id="ARBA00022755"/>
    </source>
</evidence>
<dbReference type="SUPFAM" id="SSF53328">
    <property type="entry name" value="Formyltransferase"/>
    <property type="match status" value="1"/>
</dbReference>
<keyword evidence="12" id="KW-1185">Reference proteome</keyword>
<feature type="domain" description="Formyl transferase N-terminal" evidence="10">
    <location>
        <begin position="106"/>
        <end position="202"/>
    </location>
</feature>
<proteinExistence type="inferred from homology"/>
<evidence type="ECO:0000259" key="10">
    <source>
        <dbReference type="Pfam" id="PF00551"/>
    </source>
</evidence>
<dbReference type="CDD" id="cd08653">
    <property type="entry name" value="FMT_core_like_3"/>
    <property type="match status" value="1"/>
</dbReference>
<evidence type="ECO:0000256" key="2">
    <source>
        <dbReference type="ARBA" id="ARBA00012254"/>
    </source>
</evidence>
<evidence type="ECO:0000256" key="9">
    <source>
        <dbReference type="SAM" id="Phobius"/>
    </source>
</evidence>
<dbReference type="PANTHER" id="PTHR43369">
    <property type="entry name" value="PHOSPHORIBOSYLGLYCINAMIDE FORMYLTRANSFERASE"/>
    <property type="match status" value="1"/>
</dbReference>
<evidence type="ECO:0000256" key="1">
    <source>
        <dbReference type="ARBA" id="ARBA00005054"/>
    </source>
</evidence>